<proteinExistence type="predicted"/>
<dbReference type="GO" id="GO:0016740">
    <property type="term" value="F:transferase activity"/>
    <property type="evidence" value="ECO:0007669"/>
    <property type="project" value="UniProtKB-KW"/>
</dbReference>
<protein>
    <recommendedName>
        <fullName evidence="1">D-inositol 3-phosphate glycosyltransferase</fullName>
    </recommendedName>
</protein>
<evidence type="ECO:0000256" key="3">
    <source>
        <dbReference type="ARBA" id="ARBA00022679"/>
    </source>
</evidence>
<dbReference type="PANTHER" id="PTHR45947:SF3">
    <property type="entry name" value="SULFOQUINOVOSYL TRANSFERASE SQD2"/>
    <property type="match status" value="1"/>
</dbReference>
<keyword evidence="6" id="KW-1185">Reference proteome</keyword>
<dbReference type="PANTHER" id="PTHR45947">
    <property type="entry name" value="SULFOQUINOVOSYL TRANSFERASE SQD2"/>
    <property type="match status" value="1"/>
</dbReference>
<organism evidence="5 6">
    <name type="scientific">Antiquaquibacter oligotrophicus</name>
    <dbReference type="NCBI Taxonomy" id="2880260"/>
    <lineage>
        <taxon>Bacteria</taxon>
        <taxon>Bacillati</taxon>
        <taxon>Actinomycetota</taxon>
        <taxon>Actinomycetes</taxon>
        <taxon>Micrococcales</taxon>
        <taxon>Microbacteriaceae</taxon>
        <taxon>Antiquaquibacter</taxon>
    </lineage>
</organism>
<comment type="caution">
    <text evidence="5">The sequence shown here is derived from an EMBL/GenBank/DDBJ whole genome shotgun (WGS) entry which is preliminary data.</text>
</comment>
<evidence type="ECO:0000313" key="6">
    <source>
        <dbReference type="Proteomes" id="UP001160142"/>
    </source>
</evidence>
<evidence type="ECO:0000256" key="2">
    <source>
        <dbReference type="ARBA" id="ARBA00022676"/>
    </source>
</evidence>
<dbReference type="Pfam" id="PF13579">
    <property type="entry name" value="Glyco_trans_4_4"/>
    <property type="match status" value="1"/>
</dbReference>
<evidence type="ECO:0000313" key="5">
    <source>
        <dbReference type="EMBL" id="MDH6181868.1"/>
    </source>
</evidence>
<dbReference type="SUPFAM" id="SSF53756">
    <property type="entry name" value="UDP-Glycosyltransferase/glycogen phosphorylase"/>
    <property type="match status" value="1"/>
</dbReference>
<dbReference type="Gene3D" id="3.40.50.2000">
    <property type="entry name" value="Glycogen Phosphorylase B"/>
    <property type="match status" value="2"/>
</dbReference>
<evidence type="ECO:0000256" key="1">
    <source>
        <dbReference type="ARBA" id="ARBA00021292"/>
    </source>
</evidence>
<keyword evidence="2" id="KW-0328">Glycosyltransferase</keyword>
<accession>A0ABT6KQV7</accession>
<dbReference type="EMBL" id="JARXVQ010000001">
    <property type="protein sequence ID" value="MDH6181868.1"/>
    <property type="molecule type" value="Genomic_DNA"/>
</dbReference>
<keyword evidence="3 5" id="KW-0808">Transferase</keyword>
<dbReference type="InterPro" id="IPR050194">
    <property type="entry name" value="Glycosyltransferase_grp1"/>
</dbReference>
<reference evidence="5 6" key="1">
    <citation type="submission" date="2023-04" db="EMBL/GenBank/DDBJ databases">
        <title>Genome Encyclopedia of Bacteria and Archaea VI: Functional Genomics of Type Strains.</title>
        <authorList>
            <person name="Whitman W."/>
        </authorList>
    </citation>
    <scope>NUCLEOTIDE SEQUENCE [LARGE SCALE GENOMIC DNA]</scope>
    <source>
        <strain evidence="5 6">SG_E_30_P1</strain>
    </source>
</reference>
<sequence>MGINYAPDSTGIAPYNTALAESIRDAGAEVHVITGLPHYPEWKLKDPQYRKGSRWAEVNSGVKVTRLRHHIPSRTNLIERGRMEASFLARAASTVRGDNSDVIIAVTPSLSGLAAGVYGKKRRPLGVVVQDLTGNAAVESGTTGGSASRAIANYEYSLLRKADTVGVITPQFGRVLTARGVAAHRIADVPNFTHITPTDATKDTARRRLGWPSEDYLVVHTGNMGMKQGLETVVDAARLSFAQGSPVTFVLVGDGNQRSALKELAGDLPTLRFVDPLNAEDYPFALAAADALLLNERPGVLEMSLPSKLTSYSSANRAIIAAVEPSGITHAVLSADSAALMTRPGSAVELLNAATLLADDIDFAVELGKRSVAMHKTRYSAAGARSRYVSFAQRLGDMT</sequence>
<dbReference type="RefSeq" id="WP_322134167.1">
    <property type="nucleotide sequence ID" value="NZ_CP085036.1"/>
</dbReference>
<dbReference type="Pfam" id="PF13692">
    <property type="entry name" value="Glyco_trans_1_4"/>
    <property type="match status" value="1"/>
</dbReference>
<evidence type="ECO:0000259" key="4">
    <source>
        <dbReference type="Pfam" id="PF13579"/>
    </source>
</evidence>
<gene>
    <name evidence="5" type="ORF">M2152_002050</name>
</gene>
<dbReference type="Proteomes" id="UP001160142">
    <property type="component" value="Unassembled WGS sequence"/>
</dbReference>
<feature type="domain" description="Glycosyltransferase subfamily 4-like N-terminal" evidence="4">
    <location>
        <begin position="10"/>
        <end position="191"/>
    </location>
</feature>
<name>A0ABT6KQV7_9MICO</name>
<dbReference type="CDD" id="cd03794">
    <property type="entry name" value="GT4_WbuB-like"/>
    <property type="match status" value="1"/>
</dbReference>
<dbReference type="InterPro" id="IPR028098">
    <property type="entry name" value="Glyco_trans_4-like_N"/>
</dbReference>